<dbReference type="GO" id="GO:0016020">
    <property type="term" value="C:membrane"/>
    <property type="evidence" value="ECO:0007669"/>
    <property type="project" value="TreeGrafter"/>
</dbReference>
<dbReference type="Proteomes" id="UP000254912">
    <property type="component" value="Unassembled WGS sequence"/>
</dbReference>
<organism evidence="1 2">
    <name type="scientific">Weissella soli</name>
    <dbReference type="NCBI Taxonomy" id="155866"/>
    <lineage>
        <taxon>Bacteria</taxon>
        <taxon>Bacillati</taxon>
        <taxon>Bacillota</taxon>
        <taxon>Bacilli</taxon>
        <taxon>Lactobacillales</taxon>
        <taxon>Lactobacillaceae</taxon>
        <taxon>Weissella</taxon>
    </lineage>
</organism>
<dbReference type="Pfam" id="PF12697">
    <property type="entry name" value="Abhydrolase_6"/>
    <property type="match status" value="1"/>
</dbReference>
<dbReference type="InterPro" id="IPR050266">
    <property type="entry name" value="AB_hydrolase_sf"/>
</dbReference>
<dbReference type="InterPro" id="IPR000073">
    <property type="entry name" value="AB_hydrolase_1"/>
</dbReference>
<dbReference type="KEGG" id="wso:WSWS_00695"/>
<dbReference type="PANTHER" id="PTHR43798:SF33">
    <property type="entry name" value="HYDROLASE, PUTATIVE (AFU_ORTHOLOGUE AFUA_2G14860)-RELATED"/>
    <property type="match status" value="1"/>
</dbReference>
<gene>
    <name evidence="1" type="ORF">DFP99_0325</name>
</gene>
<comment type="caution">
    <text evidence="1">The sequence shown here is derived from an EMBL/GenBank/DDBJ whole genome shotgun (WGS) entry which is preliminary data.</text>
</comment>
<evidence type="ECO:0000313" key="1">
    <source>
        <dbReference type="EMBL" id="RDL11905.1"/>
    </source>
</evidence>
<dbReference type="InterPro" id="IPR029058">
    <property type="entry name" value="AB_hydrolase_fold"/>
</dbReference>
<dbReference type="RefSeq" id="WP_070229973.1">
    <property type="nucleotide sequence ID" value="NZ_BJYO01000002.1"/>
</dbReference>
<dbReference type="Gene3D" id="3.40.50.1820">
    <property type="entry name" value="alpha/beta hydrolase"/>
    <property type="match status" value="1"/>
</dbReference>
<reference evidence="1 2" key="1">
    <citation type="submission" date="2018-07" db="EMBL/GenBank/DDBJ databases">
        <title>Genomic Encyclopedia of Type Strains, Phase III (KMG-III): the genomes of soil and plant-associated and newly described type strains.</title>
        <authorList>
            <person name="Whitman W."/>
        </authorList>
    </citation>
    <scope>NUCLEOTIDE SEQUENCE [LARGE SCALE GENOMIC DNA]</scope>
    <source>
        <strain evidence="1 2">CECT 7031</strain>
    </source>
</reference>
<proteinExistence type="predicted"/>
<dbReference type="PANTHER" id="PTHR43798">
    <property type="entry name" value="MONOACYLGLYCEROL LIPASE"/>
    <property type="match status" value="1"/>
</dbReference>
<name>A0A288QWX2_9LACO</name>
<protein>
    <submittedName>
        <fullName evidence="1">Pimeloyl-ACP methyl ester carboxylesterase</fullName>
    </submittedName>
</protein>
<sequence length="265" mass="29710">MNFITSDGVKLSYELKGQYGQPVIVFVNGYSASQCTWLEQVPAFMAQSYRVLTWDYRSHGHSQRVDYGLRIARLAQDLAELLTSLQLDRLILIGHSMGVSVSYALLSLHPEISVMALITEDQPPKMIADDDWHYGRHQLTYADIVTAAKKFPTMRLIKRPLPQDVKIAIGQQTVPFDYGATLPLLIDGLGQNFLDVVRHEQMPHLFLAGGASLLYDAEHAAAAHALQQHPLSQDYVFADCGHIPHLEAADEFNRVVTDWLTTLKL</sequence>
<keyword evidence="2" id="KW-1185">Reference proteome</keyword>
<dbReference type="AlphaFoldDB" id="A0A288QWX2"/>
<dbReference type="EMBL" id="QRAS01000001">
    <property type="protein sequence ID" value="RDL11905.1"/>
    <property type="molecule type" value="Genomic_DNA"/>
</dbReference>
<dbReference type="SUPFAM" id="SSF53474">
    <property type="entry name" value="alpha/beta-Hydrolases"/>
    <property type="match status" value="1"/>
</dbReference>
<accession>A0A288QWX2</accession>
<evidence type="ECO:0000313" key="2">
    <source>
        <dbReference type="Proteomes" id="UP000254912"/>
    </source>
</evidence>
<dbReference type="GeneID" id="94545900"/>